<sequence>MDNAAIISGFSSCLPFAEDSPQLIHNLKQGRRVETKGWFRSDDEAIKCGFTRNIKVATLDRTDDSAFDLLLRLIDDALGQAELDARCLAGSNVRVYLTGIGPRVDGMAFKSFYNKNDVEDIHLSTSLMQLHVENMSQDRLAGDLARQYRLRYLPPNLNCTSNSSLTAIHFGCQAIEHNGVDLVLVVNCSKIKTQDLWFLSTQSMLDSDPVQPFGEHSKGVLFAEGFSVLLLESARHRRARQRSGGIRLQTSYMQISAGRSNDSSWLSTSIVKVMQQAVEKAEIAAGDLCAIIPHGNGSSISDKAEAKAIVIFSEGTLIPVLAYKGQIGYTATGSGIIDLIIGHHTLSQREIISPVAGDAIIETIAQQVWVNREATHHARAHLLKMGIGVDGSVIGVVMSDTNSGR</sequence>
<evidence type="ECO:0000313" key="4">
    <source>
        <dbReference type="EMBL" id="RSK68017.1"/>
    </source>
</evidence>
<dbReference type="Gene3D" id="3.40.47.10">
    <property type="match status" value="2"/>
</dbReference>
<dbReference type="Proteomes" id="UP000276389">
    <property type="component" value="Unassembled WGS sequence"/>
</dbReference>
<evidence type="ECO:0000259" key="2">
    <source>
        <dbReference type="Pfam" id="PF00109"/>
    </source>
</evidence>
<protein>
    <submittedName>
        <fullName evidence="4">Beta-ketoacyl synthase</fullName>
    </submittedName>
</protein>
<dbReference type="SUPFAM" id="SSF53901">
    <property type="entry name" value="Thiolase-like"/>
    <property type="match status" value="1"/>
</dbReference>
<name>A0A428LT41_9ENTR</name>
<dbReference type="InterPro" id="IPR014031">
    <property type="entry name" value="Ketoacyl_synth_C"/>
</dbReference>
<accession>A0A428LT41</accession>
<dbReference type="InterPro" id="IPR014030">
    <property type="entry name" value="Ketoacyl_synth_N"/>
</dbReference>
<dbReference type="GO" id="GO:0016746">
    <property type="term" value="F:acyltransferase activity"/>
    <property type="evidence" value="ECO:0007669"/>
    <property type="project" value="InterPro"/>
</dbReference>
<feature type="domain" description="Beta-ketoacyl synthase C-terminal" evidence="3">
    <location>
        <begin position="270"/>
        <end position="349"/>
    </location>
</feature>
<dbReference type="InterPro" id="IPR016039">
    <property type="entry name" value="Thiolase-like"/>
</dbReference>
<evidence type="ECO:0000256" key="1">
    <source>
        <dbReference type="RuleBase" id="RU003694"/>
    </source>
</evidence>
<gene>
    <name evidence="4" type="ORF">EJE24_09695</name>
</gene>
<keyword evidence="1" id="KW-0808">Transferase</keyword>
<dbReference type="Pfam" id="PF00109">
    <property type="entry name" value="ketoacyl-synt"/>
    <property type="match status" value="1"/>
</dbReference>
<dbReference type="EMBL" id="RWHU01000003">
    <property type="protein sequence ID" value="RSK68017.1"/>
    <property type="molecule type" value="Genomic_DNA"/>
</dbReference>
<comment type="caution">
    <text evidence="4">The sequence shown here is derived from an EMBL/GenBank/DDBJ whole genome shotgun (WGS) entry which is preliminary data.</text>
</comment>
<dbReference type="GO" id="GO:0044281">
    <property type="term" value="P:small molecule metabolic process"/>
    <property type="evidence" value="ECO:0007669"/>
    <property type="project" value="UniProtKB-ARBA"/>
</dbReference>
<dbReference type="AlphaFoldDB" id="A0A428LT41"/>
<evidence type="ECO:0000259" key="3">
    <source>
        <dbReference type="Pfam" id="PF02801"/>
    </source>
</evidence>
<dbReference type="Pfam" id="PF02801">
    <property type="entry name" value="Ketoacyl-synt_C"/>
    <property type="match status" value="1"/>
</dbReference>
<proteinExistence type="inferred from homology"/>
<reference evidence="4 5" key="1">
    <citation type="submission" date="2018-12" db="EMBL/GenBank/DDBJ databases">
        <title>The Genome Submission of two Enterobacter spp. strains.</title>
        <authorList>
            <person name="Wu W."/>
            <person name="Wei L."/>
            <person name="Feng Y."/>
            <person name="Zong Z."/>
        </authorList>
    </citation>
    <scope>NUCLEOTIDE SEQUENCE [LARGE SCALE GENOMIC DNA]</scope>
    <source>
        <strain evidence="4 5">WCHEHu045002</strain>
    </source>
</reference>
<comment type="similarity">
    <text evidence="1">Belongs to the thiolase-like superfamily. Beta-ketoacyl-ACP synthases family.</text>
</comment>
<feature type="domain" description="Beta-ketoacyl synthase-like N-terminal" evidence="2">
    <location>
        <begin position="64"/>
        <end position="235"/>
    </location>
</feature>
<organism evidence="4 5">
    <name type="scientific">Enterobacter huaxiensis</name>
    <dbReference type="NCBI Taxonomy" id="2494702"/>
    <lineage>
        <taxon>Bacteria</taxon>
        <taxon>Pseudomonadati</taxon>
        <taxon>Pseudomonadota</taxon>
        <taxon>Gammaproteobacteria</taxon>
        <taxon>Enterobacterales</taxon>
        <taxon>Enterobacteriaceae</taxon>
        <taxon>Enterobacter</taxon>
    </lineage>
</organism>
<evidence type="ECO:0000313" key="5">
    <source>
        <dbReference type="Proteomes" id="UP000276389"/>
    </source>
</evidence>
<dbReference type="RefSeq" id="WP_125914343.1">
    <property type="nucleotide sequence ID" value="NZ_JANVEY010000009.1"/>
</dbReference>